<comment type="caution">
    <text evidence="2">The sequence shown here is derived from an EMBL/GenBank/DDBJ whole genome shotgun (WGS) entry which is preliminary data.</text>
</comment>
<dbReference type="Proteomes" id="UP000006072">
    <property type="component" value="Unassembled WGS sequence"/>
</dbReference>
<evidence type="ECO:0000313" key="3">
    <source>
        <dbReference type="Proteomes" id="UP000006072"/>
    </source>
</evidence>
<name>K0VB75_MYCVA</name>
<accession>K0VB75</accession>
<proteinExistence type="predicted"/>
<sequence length="49" mass="5510">MEPENAATPEDASEATEEQRELQEQLDHQDDDPDAPARGQTYRQVPGEN</sequence>
<organism evidence="2 3">
    <name type="scientific">Mycolicibacterium vaccae ATCC 25954</name>
    <dbReference type="NCBI Taxonomy" id="1194972"/>
    <lineage>
        <taxon>Bacteria</taxon>
        <taxon>Bacillati</taxon>
        <taxon>Actinomycetota</taxon>
        <taxon>Actinomycetes</taxon>
        <taxon>Mycobacteriales</taxon>
        <taxon>Mycobacteriaceae</taxon>
        <taxon>Mycolicibacterium</taxon>
    </lineage>
</organism>
<dbReference type="AlphaFoldDB" id="K0VB75"/>
<dbReference type="RefSeq" id="WP_003929971.1">
    <property type="nucleotide sequence ID" value="NZ_JH814688.1"/>
</dbReference>
<gene>
    <name evidence="2" type="ORF">MVAC_03891</name>
</gene>
<feature type="region of interest" description="Disordered" evidence="1">
    <location>
        <begin position="1"/>
        <end position="49"/>
    </location>
</feature>
<dbReference type="EMBL" id="ALQA01000005">
    <property type="protein sequence ID" value="EJZ12048.1"/>
    <property type="molecule type" value="Genomic_DNA"/>
</dbReference>
<evidence type="ECO:0000313" key="2">
    <source>
        <dbReference type="EMBL" id="EJZ12048.1"/>
    </source>
</evidence>
<keyword evidence="3" id="KW-1185">Reference proteome</keyword>
<protein>
    <submittedName>
        <fullName evidence="2">Uncharacterized protein</fullName>
    </submittedName>
</protein>
<evidence type="ECO:0000256" key="1">
    <source>
        <dbReference type="SAM" id="MobiDB-lite"/>
    </source>
</evidence>
<feature type="compositionally biased region" description="Basic and acidic residues" evidence="1">
    <location>
        <begin position="17"/>
        <end position="28"/>
    </location>
</feature>
<dbReference type="HOGENOM" id="CLU_212721_0_0_11"/>
<dbReference type="PATRIC" id="fig|1194972.3.peg.786"/>
<reference evidence="2 3" key="1">
    <citation type="journal article" date="2012" name="J. Bacteriol.">
        <title>Complete Genome Sequence of Mycobacterium vaccae Type Strain ATCC 25954.</title>
        <authorList>
            <person name="Ho Y.S."/>
            <person name="Adroub S.A."/>
            <person name="Abadi M."/>
            <person name="Al Alwan B."/>
            <person name="Alkhateeb R."/>
            <person name="Gao G."/>
            <person name="Ragab A."/>
            <person name="Ali S."/>
            <person name="van Soolingen D."/>
            <person name="Bitter W."/>
            <person name="Pain A."/>
            <person name="Abdallah A.M."/>
        </authorList>
    </citation>
    <scope>NUCLEOTIDE SEQUENCE [LARGE SCALE GENOMIC DNA]</scope>
    <source>
        <strain evidence="2 3">ATCC 25954</strain>
    </source>
</reference>